<protein>
    <recommendedName>
        <fullName evidence="2">[histone H3]-lysine(4) N-trimethyltransferase</fullName>
        <ecNumber evidence="2">2.1.1.354</ecNumber>
    </recommendedName>
</protein>
<feature type="compositionally biased region" description="Basic and acidic residues" evidence="14">
    <location>
        <begin position="1144"/>
        <end position="1161"/>
    </location>
</feature>
<keyword evidence="9" id="KW-0804">Transcription</keyword>
<feature type="domain" description="SET" evidence="15">
    <location>
        <begin position="1531"/>
        <end position="1648"/>
    </location>
</feature>
<keyword evidence="5" id="KW-0949">S-adenosyl-L-methionine</keyword>
<reference evidence="18" key="1">
    <citation type="submission" date="2011-07" db="EMBL/GenBank/DDBJ databases">
        <authorList>
            <consortium name="Caenorhabditis brenneri Sequencing and Analysis Consortium"/>
            <person name="Wilson R.K."/>
        </authorList>
    </citation>
    <scope>NUCLEOTIDE SEQUENCE [LARGE SCALE GENOMIC DNA]</scope>
    <source>
        <strain evidence="18">PB2801</strain>
    </source>
</reference>
<feature type="compositionally biased region" description="Low complexity" evidence="14">
    <location>
        <begin position="1089"/>
        <end position="1110"/>
    </location>
</feature>
<feature type="compositionally biased region" description="Low complexity" evidence="14">
    <location>
        <begin position="18"/>
        <end position="29"/>
    </location>
</feature>
<feature type="compositionally biased region" description="Polar residues" evidence="14">
    <location>
        <begin position="1478"/>
        <end position="1489"/>
    </location>
</feature>
<accession>G0MEL1</accession>
<dbReference type="EMBL" id="GL379791">
    <property type="protein sequence ID" value="EGT51942.1"/>
    <property type="molecule type" value="Genomic_DNA"/>
</dbReference>
<evidence type="ECO:0000259" key="16">
    <source>
        <dbReference type="PROSITE" id="PS50868"/>
    </source>
</evidence>
<dbReference type="PANTHER" id="PTHR45814:SF2">
    <property type="entry name" value="HISTONE-LYSINE N-METHYLTRANSFERASE SETD1"/>
    <property type="match status" value="1"/>
</dbReference>
<dbReference type="InterPro" id="IPR012677">
    <property type="entry name" value="Nucleotide-bd_a/b_plait_sf"/>
</dbReference>
<feature type="compositionally biased region" description="Polar residues" evidence="14">
    <location>
        <begin position="646"/>
        <end position="655"/>
    </location>
</feature>
<feature type="compositionally biased region" description="Low complexity" evidence="14">
    <location>
        <begin position="1043"/>
        <end position="1060"/>
    </location>
</feature>
<keyword evidence="10" id="KW-0539">Nucleus</keyword>
<dbReference type="FunFam" id="2.170.270.10:FF:000010">
    <property type="entry name" value="Histone-lysine N-methyltransferase"/>
    <property type="match status" value="1"/>
</dbReference>
<dbReference type="InParanoid" id="G0MEL1"/>
<dbReference type="InterPro" id="IPR003616">
    <property type="entry name" value="Post-SET_dom"/>
</dbReference>
<dbReference type="HOGENOM" id="CLU_003095_0_0_1"/>
<dbReference type="CDD" id="cd19169">
    <property type="entry name" value="SET_SETD1"/>
    <property type="match status" value="1"/>
</dbReference>
<evidence type="ECO:0000256" key="7">
    <source>
        <dbReference type="ARBA" id="ARBA00022884"/>
    </source>
</evidence>
<evidence type="ECO:0000256" key="6">
    <source>
        <dbReference type="ARBA" id="ARBA00022853"/>
    </source>
</evidence>
<dbReference type="SMART" id="SM00317">
    <property type="entry name" value="SET"/>
    <property type="match status" value="1"/>
</dbReference>
<dbReference type="EC" id="2.1.1.354" evidence="2"/>
<dbReference type="PROSITE" id="PS50280">
    <property type="entry name" value="SET"/>
    <property type="match status" value="1"/>
</dbReference>
<dbReference type="SMART" id="SM00508">
    <property type="entry name" value="PostSET"/>
    <property type="match status" value="1"/>
</dbReference>
<dbReference type="PANTHER" id="PTHR45814">
    <property type="entry name" value="HISTONE-LYSINE N-METHYLTRANSFERASE SETD1"/>
    <property type="match status" value="1"/>
</dbReference>
<dbReference type="InterPro" id="IPR046341">
    <property type="entry name" value="SET_dom_sf"/>
</dbReference>
<dbReference type="SUPFAM" id="SSF82199">
    <property type="entry name" value="SET domain"/>
    <property type="match status" value="1"/>
</dbReference>
<feature type="compositionally biased region" description="Low complexity" evidence="14">
    <location>
        <begin position="1132"/>
        <end position="1143"/>
    </location>
</feature>
<evidence type="ECO:0000259" key="15">
    <source>
        <dbReference type="PROSITE" id="PS50280"/>
    </source>
</evidence>
<evidence type="ECO:0000256" key="13">
    <source>
        <dbReference type="ARBA" id="ARBA00049129"/>
    </source>
</evidence>
<evidence type="ECO:0000256" key="10">
    <source>
        <dbReference type="ARBA" id="ARBA00023242"/>
    </source>
</evidence>
<dbReference type="STRING" id="135651.G0MEL1"/>
<sequence length="1670" mass="191069">MSTHGYSHSASHRKSHSKQPSTSSSSHPQVKIENHKCKSAWQKIFEPGKSFIRCDGNPQNVKCEEEFQRIKRFGVNKTKTGLIDPRTLQDYHKSSIYQNSTFRPTSRYLRRPHFRVDSNYCTIPPKREIALFNMDDNCTEELLRDFAKECGVVEKVYVCIHPETNRHMKMAYVVFKTVKEADSFYKKYQTQPILATKCNCVKDPFLSMLNEAYANATDGRVLPELPEELAHIDSIVLRELREKYLKAEQEKNRPVSEAEYEQDDSLYALPTSAHHDNIQQRIEKNYSSEMNIESSHDVMQFSIPPPPMRMATPPPPPPPPLPSSIPPIPVVMQHSYYSHIPHSSNMMPEFRPEEPKLEIENFLSSEYESSVTPQNLFGDSHQKEKTVNMNSKGHEIITDEMVTAFQFGGWKQQKPIMKKNNILSRRRKSGEKHPEDEFKSIAQEPPPSYSREDPYRSSSRNSNSRRRNRSDSSPDEKERDRKSSSRRRRSEYGTHSGNGNDDNFVQYETVVKEKLEKRSIEYEAGKKKYEEVKIRKRTAVIRGKEQIEEILSDENPTFSASSSTSATYPEISDDEDKKVRKPPKTPPSPPRSKSKSPNPSQKNLIGFGWDSETESDEEIRKNRGSRLKNRGTSRRISQKASSSSRLEISTPHTSSAPNITAHATPPPPPPKDNRTPHPHPMTPNGSYPMQHNMLPQSQMMPGPFYHLPPFNIPPGVPPPPPPMTPSYVGHPVPQYNCSQPPPGFMPTFRPLHNASDPNLPVQHTVPYQAPNLPQPGLVAIPGLSGVAESSSSSIPEPPPPRQKSSSKSPEPPIQSLQARFSGIFGRMHGGHHFMPPELEAEYEYVLKHSESQDDRHSLEDMDVEVSSDAETVSQTEKAECMAEKRRQVSKHHKNEIKYLLERISEIKEPIIQSCHQKIINELQKKISDDLRQQIIRQCMLQLDEKLHLKAIADEERRKREREEKAKQEAIKPQNNLIADMMTLYSNQSLANASRANFSFFRKQKPIPKNPAARLKHQRTETRSPSPHRSSTVSRESSAAPQISRRSSSLSSSSRPSSPARSLDDSDTEPLEPRRKAKRRGSNDEDKKSVSSFSSTSLQSPSRKLSSSSSSDELDDDGRVTAGKSKKRKLVLSSGESSSTGSRETSIEKQDSETQEPPEKKYAPDFEMVVEEASQDKENSPEPKPIQPQVSTVFSGPLILQPSILKYEIIHWEKANISASALPGTSIQSDEYHPFTTEHCHFKIESRKQSDIQIFEKMPHLEENEAPPIITPAPWTQPSSEVESTGPLHYMNAIIDNKKQKAEPTQKKQKPRKQTFEKDVYKFVDPDIKKVFIKFQLLLFFFRFQPSAPLPRRKKIFKPRTVAEKRQIIDVLPNVPDFEDQWFLREVLNEMQAGINDESPFDDRLPWKRKLTFKEIYMPPEPVLRLNPIRSKRGLPDAFYEDPELDGVLPVAEGCSRARPYMKMTMKQKRSLVRRPENESTSTPFSQQDETAVRHQHSVNKDMRLLQRRLLTSLGDANSDFFKINMLKSRKKMIKFARSRIHGYGLYAMETIAQDEMIIEYIGQKIRSLVADEREKAYERRGIGSSYLFRIDEHTVIDATKRGNFARFINHSCQPNCYAKVLTIEGEKRIVIYSRSTINKGEEITYDYKFPIEEDKIDCLCGAKTCRGYLN</sequence>
<evidence type="ECO:0000313" key="18">
    <source>
        <dbReference type="Proteomes" id="UP000008068"/>
    </source>
</evidence>
<dbReference type="InterPro" id="IPR001214">
    <property type="entry name" value="SET_dom"/>
</dbReference>
<dbReference type="GO" id="GO:0048188">
    <property type="term" value="C:Set1C/COMPASS complex"/>
    <property type="evidence" value="ECO:0007669"/>
    <property type="project" value="InterPro"/>
</dbReference>
<evidence type="ECO:0000256" key="8">
    <source>
        <dbReference type="ARBA" id="ARBA00023015"/>
    </source>
</evidence>
<gene>
    <name evidence="17" type="ORF">CAEBREN_26218</name>
</gene>
<feature type="region of interest" description="Disordered" evidence="14">
    <location>
        <begin position="416"/>
        <end position="505"/>
    </location>
</feature>
<feature type="compositionally biased region" description="Basic and acidic residues" evidence="14">
    <location>
        <begin position="876"/>
        <end position="886"/>
    </location>
</feature>
<keyword evidence="3" id="KW-0489">Methyltransferase</keyword>
<evidence type="ECO:0000256" key="5">
    <source>
        <dbReference type="ARBA" id="ARBA00022691"/>
    </source>
</evidence>
<dbReference type="InterPro" id="IPR035979">
    <property type="entry name" value="RBD_domain_sf"/>
</dbReference>
<comment type="catalytic activity">
    <reaction evidence="13">
        <text>N(6),N(6)-dimethyl-L-lysyl(4)-[histone H3] + S-adenosyl-L-methionine = N(6),N(6),N(6)-trimethyl-L-lysyl(4)-[histone H3] + S-adenosyl-L-homocysteine + H(+)</text>
        <dbReference type="Rhea" id="RHEA:60272"/>
        <dbReference type="Rhea" id="RHEA-COMP:15537"/>
        <dbReference type="Rhea" id="RHEA-COMP:15540"/>
        <dbReference type="ChEBI" id="CHEBI:15378"/>
        <dbReference type="ChEBI" id="CHEBI:57856"/>
        <dbReference type="ChEBI" id="CHEBI:59789"/>
        <dbReference type="ChEBI" id="CHEBI:61961"/>
        <dbReference type="ChEBI" id="CHEBI:61976"/>
    </reaction>
</comment>
<dbReference type="GO" id="GO:0032259">
    <property type="term" value="P:methylation"/>
    <property type="evidence" value="ECO:0007669"/>
    <property type="project" value="UniProtKB-KW"/>
</dbReference>
<feature type="compositionally biased region" description="Polar residues" evidence="14">
    <location>
        <begin position="683"/>
        <end position="699"/>
    </location>
</feature>
<comment type="catalytic activity">
    <reaction evidence="12">
        <text>N(6)-methyl-L-lysyl(4)-[histone H3] + S-adenosyl-L-methionine = N(6),N(6)-dimethyl-L-lysyl(4)-[histone H3] + S-adenosyl-L-homocysteine + H(+)</text>
        <dbReference type="Rhea" id="RHEA:60268"/>
        <dbReference type="Rhea" id="RHEA-COMP:15540"/>
        <dbReference type="Rhea" id="RHEA-COMP:15543"/>
        <dbReference type="ChEBI" id="CHEBI:15378"/>
        <dbReference type="ChEBI" id="CHEBI:57856"/>
        <dbReference type="ChEBI" id="CHEBI:59789"/>
        <dbReference type="ChEBI" id="CHEBI:61929"/>
        <dbReference type="ChEBI" id="CHEBI:61976"/>
    </reaction>
</comment>
<dbReference type="InterPro" id="IPR044570">
    <property type="entry name" value="Set1-like"/>
</dbReference>
<feature type="region of interest" description="Disordered" evidence="14">
    <location>
        <begin position="1"/>
        <end position="32"/>
    </location>
</feature>
<comment type="subcellular location">
    <subcellularLocation>
        <location evidence="1">Nucleus</location>
    </subcellularLocation>
</comment>
<dbReference type="SMART" id="SM01291">
    <property type="entry name" value="N-SET"/>
    <property type="match status" value="1"/>
</dbReference>
<keyword evidence="6" id="KW-0156">Chromatin regulator</keyword>
<dbReference type="eggNOG" id="KOG1080">
    <property type="taxonomic scope" value="Eukaryota"/>
</dbReference>
<dbReference type="GO" id="GO:0003723">
    <property type="term" value="F:RNA binding"/>
    <property type="evidence" value="ECO:0007669"/>
    <property type="project" value="UniProtKB-KW"/>
</dbReference>
<evidence type="ECO:0000256" key="3">
    <source>
        <dbReference type="ARBA" id="ARBA00022603"/>
    </source>
</evidence>
<dbReference type="GO" id="GO:0008340">
    <property type="term" value="P:determination of adult lifespan"/>
    <property type="evidence" value="ECO:0007669"/>
    <property type="project" value="EnsemblMetazoa"/>
</dbReference>
<keyword evidence="8" id="KW-0805">Transcription regulation</keyword>
<dbReference type="SMART" id="SM00360">
    <property type="entry name" value="RRM"/>
    <property type="match status" value="1"/>
</dbReference>
<evidence type="ECO:0000256" key="9">
    <source>
        <dbReference type="ARBA" id="ARBA00023163"/>
    </source>
</evidence>
<keyword evidence="4" id="KW-0808">Transferase</keyword>
<evidence type="ECO:0000256" key="4">
    <source>
        <dbReference type="ARBA" id="ARBA00022679"/>
    </source>
</evidence>
<dbReference type="PROSITE" id="PS50868">
    <property type="entry name" value="POST_SET"/>
    <property type="match status" value="1"/>
</dbReference>
<proteinExistence type="predicted"/>
<dbReference type="GO" id="GO:0060290">
    <property type="term" value="P:transdifferentiation"/>
    <property type="evidence" value="ECO:0007669"/>
    <property type="project" value="EnsemblMetazoa"/>
</dbReference>
<feature type="compositionally biased region" description="Basic residues" evidence="14">
    <location>
        <begin position="622"/>
        <end position="637"/>
    </location>
</feature>
<keyword evidence="7" id="KW-0694">RNA-binding</keyword>
<dbReference type="SUPFAM" id="SSF54928">
    <property type="entry name" value="RNA-binding domain, RBD"/>
    <property type="match status" value="1"/>
</dbReference>
<evidence type="ECO:0000256" key="14">
    <source>
        <dbReference type="SAM" id="MobiDB-lite"/>
    </source>
</evidence>
<dbReference type="Pfam" id="PF00856">
    <property type="entry name" value="SET"/>
    <property type="match status" value="1"/>
</dbReference>
<dbReference type="InterPro" id="IPR024657">
    <property type="entry name" value="COMPASS_Set1_N-SET"/>
</dbReference>
<evidence type="ECO:0000313" key="17">
    <source>
        <dbReference type="EMBL" id="EGT51942.1"/>
    </source>
</evidence>
<feature type="compositionally biased region" description="Basic and acidic residues" evidence="14">
    <location>
        <begin position="469"/>
        <end position="483"/>
    </location>
</feature>
<name>G0MEL1_CAEBE</name>
<dbReference type="Proteomes" id="UP000008068">
    <property type="component" value="Unassembled WGS sequence"/>
</dbReference>
<dbReference type="FunCoup" id="G0MEL1">
    <property type="interactions" value="460"/>
</dbReference>
<dbReference type="Gene3D" id="2.170.270.10">
    <property type="entry name" value="SET domain"/>
    <property type="match status" value="1"/>
</dbReference>
<organism evidence="18">
    <name type="scientific">Caenorhabditis brenneri</name>
    <name type="common">Nematode worm</name>
    <dbReference type="NCBI Taxonomy" id="135651"/>
    <lineage>
        <taxon>Eukaryota</taxon>
        <taxon>Metazoa</taxon>
        <taxon>Ecdysozoa</taxon>
        <taxon>Nematoda</taxon>
        <taxon>Chromadorea</taxon>
        <taxon>Rhabditida</taxon>
        <taxon>Rhabditina</taxon>
        <taxon>Rhabditomorpha</taxon>
        <taxon>Rhabditoidea</taxon>
        <taxon>Rhabditidae</taxon>
        <taxon>Peloderinae</taxon>
        <taxon>Caenorhabditis</taxon>
    </lineage>
</organism>
<dbReference type="InterPro" id="IPR037841">
    <property type="entry name" value="SET_SETD1A/B"/>
</dbReference>
<feature type="domain" description="Post-SET" evidence="16">
    <location>
        <begin position="1654"/>
        <end position="1670"/>
    </location>
</feature>
<feature type="region of interest" description="Disordered" evidence="14">
    <location>
        <begin position="865"/>
        <end position="886"/>
    </location>
</feature>
<feature type="compositionally biased region" description="Polar residues" evidence="14">
    <location>
        <begin position="493"/>
        <end position="503"/>
    </location>
</feature>
<comment type="catalytic activity">
    <reaction evidence="11">
        <text>L-lysyl(4)-[histone H3] + 3 S-adenosyl-L-methionine = N(6),N(6),N(6)-trimethyl-L-lysyl(4)-[histone H3] + 3 S-adenosyl-L-homocysteine + 3 H(+)</text>
        <dbReference type="Rhea" id="RHEA:60260"/>
        <dbReference type="Rhea" id="RHEA-COMP:15537"/>
        <dbReference type="Rhea" id="RHEA-COMP:15547"/>
        <dbReference type="ChEBI" id="CHEBI:15378"/>
        <dbReference type="ChEBI" id="CHEBI:29969"/>
        <dbReference type="ChEBI" id="CHEBI:57856"/>
        <dbReference type="ChEBI" id="CHEBI:59789"/>
        <dbReference type="ChEBI" id="CHEBI:61961"/>
        <dbReference type="EC" id="2.1.1.354"/>
    </reaction>
</comment>
<feature type="compositionally biased region" description="Polar residues" evidence="14">
    <location>
        <begin position="1022"/>
        <end position="1040"/>
    </location>
</feature>
<feature type="region of interest" description="Disordered" evidence="14">
    <location>
        <begin position="779"/>
        <end position="813"/>
    </location>
</feature>
<feature type="region of interest" description="Disordered" evidence="14">
    <location>
        <begin position="1466"/>
        <end position="1493"/>
    </location>
</feature>
<evidence type="ECO:0000256" key="2">
    <source>
        <dbReference type="ARBA" id="ARBA00012182"/>
    </source>
</evidence>
<dbReference type="OrthoDB" id="308383at2759"/>
<keyword evidence="18" id="KW-1185">Reference proteome</keyword>
<dbReference type="Gene3D" id="3.30.70.330">
    <property type="match status" value="1"/>
</dbReference>
<feature type="region of interest" description="Disordered" evidence="14">
    <location>
        <begin position="543"/>
        <end position="700"/>
    </location>
</feature>
<evidence type="ECO:0000256" key="11">
    <source>
        <dbReference type="ARBA" id="ARBA00047571"/>
    </source>
</evidence>
<feature type="region of interest" description="Disordered" evidence="14">
    <location>
        <begin position="1000"/>
        <end position="1161"/>
    </location>
</feature>
<dbReference type="GO" id="GO:0140999">
    <property type="term" value="F:histone H3K4 trimethyltransferase activity"/>
    <property type="evidence" value="ECO:0007669"/>
    <property type="project" value="UniProtKB-EC"/>
</dbReference>
<dbReference type="InterPro" id="IPR000504">
    <property type="entry name" value="RRM_dom"/>
</dbReference>
<dbReference type="Pfam" id="PF00076">
    <property type="entry name" value="RRM_1"/>
    <property type="match status" value="1"/>
</dbReference>
<evidence type="ECO:0000256" key="12">
    <source>
        <dbReference type="ARBA" id="ARBA00047583"/>
    </source>
</evidence>
<evidence type="ECO:0000256" key="1">
    <source>
        <dbReference type="ARBA" id="ARBA00004123"/>
    </source>
</evidence>